<feature type="domain" description="RDRP core" evidence="2">
    <location>
        <begin position="18"/>
        <end position="84"/>
    </location>
</feature>
<dbReference type="HOGENOM" id="CLU_1019787_0_0_1"/>
<dbReference type="KEGG" id="pco:PHACADRAFT_256273"/>
<dbReference type="GeneID" id="18916536"/>
<dbReference type="InterPro" id="IPR057596">
    <property type="entry name" value="RDRP_core"/>
</dbReference>
<gene>
    <name evidence="3" type="ORF">PHACADRAFT_256273</name>
</gene>
<name>K5W9A2_PHACS</name>
<dbReference type="InParanoid" id="K5W9A2"/>
<organism evidence="3 4">
    <name type="scientific">Phanerochaete carnosa (strain HHB-10118-sp)</name>
    <name type="common">White-rot fungus</name>
    <name type="synonym">Peniophora carnosa</name>
    <dbReference type="NCBI Taxonomy" id="650164"/>
    <lineage>
        <taxon>Eukaryota</taxon>
        <taxon>Fungi</taxon>
        <taxon>Dikarya</taxon>
        <taxon>Basidiomycota</taxon>
        <taxon>Agaricomycotina</taxon>
        <taxon>Agaricomycetes</taxon>
        <taxon>Polyporales</taxon>
        <taxon>Phanerochaetaceae</taxon>
        <taxon>Phanerochaete</taxon>
    </lineage>
</organism>
<comment type="similarity">
    <text evidence="1">Belongs to the RdRP family.</text>
</comment>
<dbReference type="EC" id="2.7.7.48" evidence="1"/>
<dbReference type="Pfam" id="PF05183">
    <property type="entry name" value="RdRP"/>
    <property type="match status" value="1"/>
</dbReference>
<dbReference type="GO" id="GO:0003968">
    <property type="term" value="F:RNA-directed RNA polymerase activity"/>
    <property type="evidence" value="ECO:0007669"/>
    <property type="project" value="UniProtKB-KW"/>
</dbReference>
<reference evidence="3 4" key="1">
    <citation type="journal article" date="2012" name="BMC Genomics">
        <title>Comparative genomics of the white-rot fungi, Phanerochaete carnosa and P. chrysosporium, to elucidate the genetic basis of the distinct wood types they colonize.</title>
        <authorList>
            <person name="Suzuki H."/>
            <person name="MacDonald J."/>
            <person name="Syed K."/>
            <person name="Salamov A."/>
            <person name="Hori C."/>
            <person name="Aerts A."/>
            <person name="Henrissat B."/>
            <person name="Wiebenga A."/>
            <person name="vanKuyk P.A."/>
            <person name="Barry K."/>
            <person name="Lindquist E."/>
            <person name="LaButti K."/>
            <person name="Lapidus A."/>
            <person name="Lucas S."/>
            <person name="Coutinho P."/>
            <person name="Gong Y."/>
            <person name="Samejima M."/>
            <person name="Mahadevan R."/>
            <person name="Abou-Zaid M."/>
            <person name="de Vries R.P."/>
            <person name="Igarashi K."/>
            <person name="Yadav J.S."/>
            <person name="Grigoriev I.V."/>
            <person name="Master E.R."/>
        </authorList>
    </citation>
    <scope>NUCLEOTIDE SEQUENCE [LARGE SCALE GENOMIC DNA]</scope>
    <source>
        <strain evidence="3 4">HHB-10118-sp</strain>
    </source>
</reference>
<proteinExistence type="inferred from homology"/>
<protein>
    <recommendedName>
        <fullName evidence="1">RNA-dependent RNA polymerase</fullName>
        <ecNumber evidence="1">2.7.7.48</ecNumber>
    </recommendedName>
</protein>
<keyword evidence="1" id="KW-0696">RNA-directed RNA polymerase</keyword>
<comment type="catalytic activity">
    <reaction evidence="1">
        <text>RNA(n) + a ribonucleoside 5'-triphosphate = RNA(n+1) + diphosphate</text>
        <dbReference type="Rhea" id="RHEA:21248"/>
        <dbReference type="Rhea" id="RHEA-COMP:14527"/>
        <dbReference type="Rhea" id="RHEA-COMP:17342"/>
        <dbReference type="ChEBI" id="CHEBI:33019"/>
        <dbReference type="ChEBI" id="CHEBI:61557"/>
        <dbReference type="ChEBI" id="CHEBI:140395"/>
        <dbReference type="EC" id="2.7.7.48"/>
    </reaction>
</comment>
<dbReference type="Proteomes" id="UP000008370">
    <property type="component" value="Unassembled WGS sequence"/>
</dbReference>
<accession>K5W9A2</accession>
<dbReference type="GO" id="GO:0003723">
    <property type="term" value="F:RNA binding"/>
    <property type="evidence" value="ECO:0007669"/>
    <property type="project" value="UniProtKB-KW"/>
</dbReference>
<keyword evidence="4" id="KW-1185">Reference proteome</keyword>
<keyword evidence="1" id="KW-0694">RNA-binding</keyword>
<evidence type="ECO:0000313" key="3">
    <source>
        <dbReference type="EMBL" id="EKM55559.1"/>
    </source>
</evidence>
<evidence type="ECO:0000256" key="1">
    <source>
        <dbReference type="RuleBase" id="RU363098"/>
    </source>
</evidence>
<dbReference type="OrthoDB" id="6513042at2759"/>
<dbReference type="EMBL" id="JH930472">
    <property type="protein sequence ID" value="EKM55559.1"/>
    <property type="molecule type" value="Genomic_DNA"/>
</dbReference>
<evidence type="ECO:0000259" key="2">
    <source>
        <dbReference type="Pfam" id="PF05183"/>
    </source>
</evidence>
<evidence type="ECO:0000313" key="4">
    <source>
        <dbReference type="Proteomes" id="UP000008370"/>
    </source>
</evidence>
<keyword evidence="1" id="KW-0548">Nucleotidyltransferase</keyword>
<sequence length="273" mass="31033">MDQSPQGVLDPMSEHEHREALEVLAELHSKATDYPKTGMSVSMQEIPRSTLDSRPDWSAPEVQDGDSRVYYESRRWIGCLYREISLTAPDNSKSGSRKSHSFPSIDKVIEIFDKNKFPTNDPVAEALLVRITPYVASPYRYSRKRIEPIWDCFRSYVTSLRTLCTTFSLVQRHAAMLSEEEVVTDTIVAQTNQPHMRKERMAKMREHAGQLVARAAARMIDSERGDKKEVVKRAWVAFRVSTIQAEAFGSRSFGLLAIRELLEALKQLEASGP</sequence>
<dbReference type="RefSeq" id="XP_007395882.1">
    <property type="nucleotide sequence ID" value="XM_007395820.1"/>
</dbReference>
<dbReference type="AlphaFoldDB" id="K5W9A2"/>
<keyword evidence="1" id="KW-0808">Transferase</keyword>